<evidence type="ECO:0000256" key="2">
    <source>
        <dbReference type="ARBA" id="ARBA00009164"/>
    </source>
</evidence>
<comment type="pathway">
    <text evidence="1 9">Cofactor biosynthesis; tetrahydrobiopterin biosynthesis; tetrahydrobiopterin from 7,8-dihydroneopterin triphosphate: step 1/3.</text>
</comment>
<dbReference type="Proteomes" id="UP000234323">
    <property type="component" value="Unassembled WGS sequence"/>
</dbReference>
<evidence type="ECO:0000256" key="4">
    <source>
        <dbReference type="ARBA" id="ARBA00015587"/>
    </source>
</evidence>
<proteinExistence type="inferred from homology"/>
<gene>
    <name evidence="12" type="ORF">RhiirA4_317728</name>
</gene>
<dbReference type="InterPro" id="IPR022469">
    <property type="entry name" value="PTPS_His_AS"/>
</dbReference>
<dbReference type="PROSITE" id="PS00987">
    <property type="entry name" value="PTPS_1"/>
    <property type="match status" value="1"/>
</dbReference>
<dbReference type="PANTHER" id="PTHR12589">
    <property type="entry name" value="PYRUVOYL TETRAHYDROBIOPTERIN SYNTHASE"/>
    <property type="match status" value="1"/>
</dbReference>
<keyword evidence="5 9" id="KW-0479">Metal-binding</keyword>
<keyword evidence="6 9" id="KW-0862">Zinc</keyword>
<reference evidence="12 13" key="1">
    <citation type="submission" date="2015-10" db="EMBL/GenBank/DDBJ databases">
        <title>Genome analyses suggest a sexual origin of heterokaryosis in a supposedly ancient asexual fungus.</title>
        <authorList>
            <person name="Ropars J."/>
            <person name="Sedzielewska K."/>
            <person name="Noel J."/>
            <person name="Charron P."/>
            <person name="Farinelli L."/>
            <person name="Marton T."/>
            <person name="Kruger M."/>
            <person name="Pelin A."/>
            <person name="Brachmann A."/>
            <person name="Corradi N."/>
        </authorList>
    </citation>
    <scope>NUCLEOTIDE SEQUENCE [LARGE SCALE GENOMIC DNA]</scope>
    <source>
        <strain evidence="12 13">A4</strain>
    </source>
</reference>
<name>A0A2I1GC34_9GLOM</name>
<dbReference type="AlphaFoldDB" id="A0A2I1GC34"/>
<dbReference type="EC" id="4.2.3.12" evidence="3 9"/>
<evidence type="ECO:0000256" key="3">
    <source>
        <dbReference type="ARBA" id="ARBA00013100"/>
    </source>
</evidence>
<evidence type="ECO:0000313" key="13">
    <source>
        <dbReference type="Proteomes" id="UP000234323"/>
    </source>
</evidence>
<comment type="caution">
    <text evidence="12">The sequence shown here is derived from an EMBL/GenBank/DDBJ whole genome shotgun (WGS) entry which is preliminary data.</text>
</comment>
<evidence type="ECO:0000256" key="8">
    <source>
        <dbReference type="ARBA" id="ARBA00023239"/>
    </source>
</evidence>
<evidence type="ECO:0000313" key="12">
    <source>
        <dbReference type="EMBL" id="PKY44196.1"/>
    </source>
</evidence>
<accession>A0A2I1GC34</accession>
<evidence type="ECO:0000256" key="9">
    <source>
        <dbReference type="PIRNR" id="PIRNR006113"/>
    </source>
</evidence>
<evidence type="ECO:0000256" key="6">
    <source>
        <dbReference type="ARBA" id="ARBA00022833"/>
    </source>
</evidence>
<evidence type="ECO:0000256" key="7">
    <source>
        <dbReference type="ARBA" id="ARBA00023007"/>
    </source>
</evidence>
<dbReference type="GO" id="GO:0005739">
    <property type="term" value="C:mitochondrion"/>
    <property type="evidence" value="ECO:0007669"/>
    <property type="project" value="TreeGrafter"/>
</dbReference>
<feature type="binding site" evidence="11">
    <location>
        <position position="44"/>
    </location>
    <ligand>
        <name>Zn(2+)</name>
        <dbReference type="ChEBI" id="CHEBI:29105"/>
    </ligand>
</feature>
<dbReference type="InterPro" id="IPR007115">
    <property type="entry name" value="6-PTP_synth/QueD"/>
</dbReference>
<dbReference type="InterPro" id="IPR022470">
    <property type="entry name" value="PTPS_Cys_AS"/>
</dbReference>
<feature type="active site" description="Charge relay system" evidence="10">
    <location>
        <position position="131"/>
    </location>
</feature>
<comment type="catalytic activity">
    <reaction evidence="9">
        <text>7,8-dihydroneopterin 3'-triphosphate = 6-pyruvoyl-5,6,7,8-tetrahydropterin + triphosphate + H(+)</text>
        <dbReference type="Rhea" id="RHEA:22048"/>
        <dbReference type="ChEBI" id="CHEBI:15378"/>
        <dbReference type="ChEBI" id="CHEBI:18036"/>
        <dbReference type="ChEBI" id="CHEBI:58462"/>
        <dbReference type="ChEBI" id="CHEBI:136564"/>
        <dbReference type="EC" id="4.2.3.12"/>
    </reaction>
</comment>
<comment type="cofactor">
    <cofactor evidence="9 11">
        <name>Zn(2+)</name>
        <dbReference type="ChEBI" id="CHEBI:29105"/>
    </cofactor>
    <text evidence="9 11">Binds 1 zinc ion per subunit.</text>
</comment>
<dbReference type="CDD" id="cd00470">
    <property type="entry name" value="PTPS"/>
    <property type="match status" value="1"/>
</dbReference>
<dbReference type="VEuPathDB" id="FungiDB:RhiirFUN_014903"/>
<evidence type="ECO:0000256" key="1">
    <source>
        <dbReference type="ARBA" id="ARBA00005126"/>
    </source>
</evidence>
<dbReference type="PROSITE" id="PS00988">
    <property type="entry name" value="PTPS_2"/>
    <property type="match status" value="1"/>
</dbReference>
<keyword evidence="13" id="KW-1185">Reference proteome</keyword>
<dbReference type="InterPro" id="IPR038418">
    <property type="entry name" value="6-PTP_synth/QueD_sf"/>
</dbReference>
<evidence type="ECO:0000256" key="5">
    <source>
        <dbReference type="ARBA" id="ARBA00022723"/>
    </source>
</evidence>
<feature type="active site" description="Proton acceptor" evidence="10">
    <location>
        <position position="36"/>
    </location>
</feature>
<dbReference type="VEuPathDB" id="FungiDB:RhiirA1_431863"/>
<protein>
    <recommendedName>
        <fullName evidence="4 9">6-pyruvoyl tetrahydrobiopterin synthase</fullName>
        <shortName evidence="9">PTP synthase</shortName>
        <shortName evidence="9">PTPS</shortName>
        <ecNumber evidence="3 9">4.2.3.12</ecNumber>
    </recommendedName>
</protein>
<dbReference type="PANTHER" id="PTHR12589:SF7">
    <property type="entry name" value="6-PYRUVOYL TETRAHYDROBIOPTERIN SYNTHASE"/>
    <property type="match status" value="1"/>
</dbReference>
<feature type="active site" description="Charge relay system" evidence="10">
    <location>
        <position position="83"/>
    </location>
</feature>
<dbReference type="GO" id="GO:0046872">
    <property type="term" value="F:metal ion binding"/>
    <property type="evidence" value="ECO:0007669"/>
    <property type="project" value="UniProtKB-KW"/>
</dbReference>
<dbReference type="GO" id="GO:0003874">
    <property type="term" value="F:6-pyruvoyltetrahydropterin synthase activity"/>
    <property type="evidence" value="ECO:0007669"/>
    <property type="project" value="UniProtKB-EC"/>
</dbReference>
<dbReference type="GO" id="GO:0006729">
    <property type="term" value="P:tetrahydrobiopterin biosynthetic process"/>
    <property type="evidence" value="ECO:0007669"/>
    <property type="project" value="UniProtKB-UniPathway"/>
</dbReference>
<dbReference type="PIRSF" id="PIRSF006113">
    <property type="entry name" value="PTP_synth"/>
    <property type="match status" value="1"/>
</dbReference>
<organism evidence="12 13">
    <name type="scientific">Rhizophagus irregularis</name>
    <dbReference type="NCBI Taxonomy" id="588596"/>
    <lineage>
        <taxon>Eukaryota</taxon>
        <taxon>Fungi</taxon>
        <taxon>Fungi incertae sedis</taxon>
        <taxon>Mucoromycota</taxon>
        <taxon>Glomeromycotina</taxon>
        <taxon>Glomeromycetes</taxon>
        <taxon>Glomerales</taxon>
        <taxon>Glomeraceae</taxon>
        <taxon>Rhizophagus</taxon>
    </lineage>
</organism>
<comment type="similarity">
    <text evidence="2 9">Belongs to the PTPS family.</text>
</comment>
<dbReference type="UniPathway" id="UPA00849">
    <property type="reaction ID" value="UER00819"/>
</dbReference>
<dbReference type="OrthoDB" id="14045at2759"/>
<dbReference type="Gene3D" id="3.30.479.10">
    <property type="entry name" value="6-pyruvoyl tetrahydropterin synthase/QueD"/>
    <property type="match status" value="1"/>
</dbReference>
<evidence type="ECO:0000256" key="10">
    <source>
        <dbReference type="PIRSR" id="PIRSR006113-1"/>
    </source>
</evidence>
<feature type="binding site" evidence="11">
    <location>
        <position position="17"/>
    </location>
    <ligand>
        <name>Zn(2+)</name>
        <dbReference type="ChEBI" id="CHEBI:29105"/>
    </ligand>
</feature>
<feature type="binding site" evidence="11">
    <location>
        <position position="42"/>
    </location>
    <ligand>
        <name>Zn(2+)</name>
        <dbReference type="ChEBI" id="CHEBI:29105"/>
    </ligand>
</feature>
<dbReference type="Pfam" id="PF01242">
    <property type="entry name" value="PTPS"/>
    <property type="match status" value="1"/>
</dbReference>
<keyword evidence="8 9" id="KW-0456">Lyase</keyword>
<dbReference type="VEuPathDB" id="FungiDB:FUN_018474"/>
<dbReference type="FunFam" id="3.30.479.10:FF:000003">
    <property type="entry name" value="6-pyruvoyl tetrahydrobiopterin synthase"/>
    <property type="match status" value="1"/>
</dbReference>
<keyword evidence="7 9" id="KW-0783">Tetrahydrobiopterin biosynthesis</keyword>
<evidence type="ECO:0000256" key="11">
    <source>
        <dbReference type="PIRSR" id="PIRSR006113-2"/>
    </source>
</evidence>
<dbReference type="SUPFAM" id="SSF55620">
    <property type="entry name" value="Tetrahydrobiopterin biosynthesis enzymes-like"/>
    <property type="match status" value="1"/>
</dbReference>
<sequence>MGSIVYLSRIETFSAAHRLHSPSLSDEENEKLYGKCNNPNGHGHNYKVEVIVKGKIDPLTGMVMNLEELKECIKITVMNVLDHKNLDHDVPYFKNIPSTSENLAVFIWYNIKDYLSEKSHEEKLYEVKLYETEKNVVIYRGEKSDD</sequence>
<dbReference type="EMBL" id="LLXI01000303">
    <property type="protein sequence ID" value="PKY44196.1"/>
    <property type="molecule type" value="Genomic_DNA"/>
</dbReference>